<keyword evidence="5" id="KW-1185">Reference proteome</keyword>
<dbReference type="InterPro" id="IPR027385">
    <property type="entry name" value="Beta-barrel_OMP"/>
</dbReference>
<dbReference type="EMBL" id="FQUQ01000002">
    <property type="protein sequence ID" value="SHF20324.1"/>
    <property type="molecule type" value="Genomic_DNA"/>
</dbReference>
<feature type="domain" description="Outer membrane protein beta-barrel" evidence="3">
    <location>
        <begin position="11"/>
        <end position="173"/>
    </location>
</feature>
<evidence type="ECO:0000313" key="4">
    <source>
        <dbReference type="EMBL" id="SHF20324.1"/>
    </source>
</evidence>
<protein>
    <submittedName>
        <fullName evidence="4">Outer membrane protein beta-barrel domain-containing protein</fullName>
    </submittedName>
</protein>
<evidence type="ECO:0000256" key="1">
    <source>
        <dbReference type="ARBA" id="ARBA00022729"/>
    </source>
</evidence>
<feature type="signal peptide" evidence="2">
    <location>
        <begin position="1"/>
        <end position="19"/>
    </location>
</feature>
<organism evidence="4 5">
    <name type="scientific">Pedobacter caeni</name>
    <dbReference type="NCBI Taxonomy" id="288992"/>
    <lineage>
        <taxon>Bacteria</taxon>
        <taxon>Pseudomonadati</taxon>
        <taxon>Bacteroidota</taxon>
        <taxon>Sphingobacteriia</taxon>
        <taxon>Sphingobacteriales</taxon>
        <taxon>Sphingobacteriaceae</taxon>
        <taxon>Pedobacter</taxon>
    </lineage>
</organism>
<dbReference type="SUPFAM" id="SSF56925">
    <property type="entry name" value="OMPA-like"/>
    <property type="match status" value="1"/>
</dbReference>
<evidence type="ECO:0000256" key="2">
    <source>
        <dbReference type="SAM" id="SignalP"/>
    </source>
</evidence>
<accession>A0A1M4ZQP5</accession>
<keyword evidence="1 2" id="KW-0732">Signal</keyword>
<dbReference type="AlphaFoldDB" id="A0A1M4ZQP5"/>
<feature type="chain" id="PRO_5012070104" evidence="2">
    <location>
        <begin position="20"/>
        <end position="173"/>
    </location>
</feature>
<dbReference type="OrthoDB" id="668980at2"/>
<evidence type="ECO:0000259" key="3">
    <source>
        <dbReference type="Pfam" id="PF13505"/>
    </source>
</evidence>
<dbReference type="Pfam" id="PF13505">
    <property type="entry name" value="OMP_b-brl"/>
    <property type="match status" value="1"/>
</dbReference>
<dbReference type="InterPro" id="IPR011250">
    <property type="entry name" value="OMP/PagP_B-barrel"/>
</dbReference>
<dbReference type="Proteomes" id="UP000184287">
    <property type="component" value="Unassembled WGS sequence"/>
</dbReference>
<name>A0A1M4ZQP5_9SPHI</name>
<dbReference type="STRING" id="288992.SAMN04488522_102422"/>
<evidence type="ECO:0000313" key="5">
    <source>
        <dbReference type="Proteomes" id="UP000184287"/>
    </source>
</evidence>
<proteinExistence type="predicted"/>
<gene>
    <name evidence="4" type="ORF">SAMN04488522_102422</name>
</gene>
<reference evidence="5" key="1">
    <citation type="submission" date="2016-11" db="EMBL/GenBank/DDBJ databases">
        <authorList>
            <person name="Varghese N."/>
            <person name="Submissions S."/>
        </authorList>
    </citation>
    <scope>NUCLEOTIDE SEQUENCE [LARGE SCALE GENOMIC DNA]</scope>
    <source>
        <strain evidence="5">DSM 16990</strain>
    </source>
</reference>
<sequence>MKRLLLVLLSFTTLTITKAQTGDAPAAPKFGIGADFAFPMGSFRDQTNFGVGGSILYQHPVSRNLSITGNVGYLQLNGKKTILNLKYREGFIPIKAGARYFLSENIYGGAELGVSISTASGNGSGTSFIYVPALGVSFPVSNEGAVDVGIRYESWTRSSSTRSFIGIRAGYNF</sequence>
<dbReference type="RefSeq" id="WP_073230335.1">
    <property type="nucleotide sequence ID" value="NZ_FQUQ01000002.1"/>
</dbReference>